<dbReference type="PANTHER" id="PTHR32305:SF15">
    <property type="entry name" value="PROTEIN RHSA-RELATED"/>
    <property type="match status" value="1"/>
</dbReference>
<evidence type="ECO:0000313" key="7">
    <source>
        <dbReference type="EMBL" id="QHS58845.1"/>
    </source>
</evidence>
<dbReference type="SUPFAM" id="SSF69318">
    <property type="entry name" value="Integrin alpha N-terminal domain"/>
    <property type="match status" value="1"/>
</dbReference>
<comment type="subcellular location">
    <subcellularLocation>
        <location evidence="1">Secreted</location>
    </subcellularLocation>
</comment>
<organism evidence="7 8">
    <name type="scientific">Chitinophaga agri</name>
    <dbReference type="NCBI Taxonomy" id="2703787"/>
    <lineage>
        <taxon>Bacteria</taxon>
        <taxon>Pseudomonadati</taxon>
        <taxon>Bacteroidota</taxon>
        <taxon>Chitinophagia</taxon>
        <taxon>Chitinophagales</taxon>
        <taxon>Chitinophagaceae</taxon>
        <taxon>Chitinophaga</taxon>
    </lineage>
</organism>
<feature type="domain" description="Insecticide toxin TcdB middle/N-terminal" evidence="6">
    <location>
        <begin position="711"/>
        <end position="846"/>
    </location>
</feature>
<dbReference type="Pfam" id="PF12256">
    <property type="entry name" value="TcdB_toxin_midN"/>
    <property type="match status" value="1"/>
</dbReference>
<dbReference type="KEGG" id="chih:GWR21_04275"/>
<dbReference type="GO" id="GO:0005737">
    <property type="term" value="C:cytoplasm"/>
    <property type="evidence" value="ECO:0007669"/>
    <property type="project" value="InterPro"/>
</dbReference>
<dbReference type="Gene3D" id="2.180.10.10">
    <property type="entry name" value="RHS repeat-associated core"/>
    <property type="match status" value="1"/>
</dbReference>
<dbReference type="InterPro" id="IPR022044">
    <property type="entry name" value="TcdB_toxin_mid/C"/>
</dbReference>
<evidence type="ECO:0000259" key="6">
    <source>
        <dbReference type="Pfam" id="PF12256"/>
    </source>
</evidence>
<evidence type="ECO:0000256" key="4">
    <source>
        <dbReference type="SAM" id="MobiDB-lite"/>
    </source>
</evidence>
<feature type="compositionally biased region" description="Gly residues" evidence="4">
    <location>
        <begin position="2262"/>
        <end position="2283"/>
    </location>
</feature>
<dbReference type="InterPro" id="IPR050708">
    <property type="entry name" value="T6SS_VgrG/RHS"/>
</dbReference>
<dbReference type="RefSeq" id="WP_162330548.1">
    <property type="nucleotide sequence ID" value="NZ_CP048113.1"/>
</dbReference>
<dbReference type="Pfam" id="PF03534">
    <property type="entry name" value="SpvB"/>
    <property type="match status" value="1"/>
</dbReference>
<dbReference type="Gene3D" id="1.20.120.20">
    <property type="entry name" value="Apolipoprotein"/>
    <property type="match status" value="1"/>
</dbReference>
<sequence length="2590" mass="290383">MFEDIDKRNARVPSSQNASNQPVNTALEKPQPSGASQSIQLEIPQVNLPKGGGALTSIDEKFEVNGANGTAAFSIPIPLSPARNGFVPTMGLSYNSGGGNTVFGHGWSCEVPAIQRRTDRQLPTYTDDDVFIFSGMEDLVPVLEYKVDHWEPKVTISDEYTIRSYRPRTEGSFSRIEQISHPDKGFYWKVTTRNNITTIFGRDDNSRLTHPHQPEKVFKWLAAFSFDCMGNWIRYEYEPENRDNVPASSHEKNRLTPAIQPFTNRYLKRVKYANRAPYYINPDDVYDPQPPVDERYFFEVVFDYGEHDTATPRPVADTTWPCREDPFSDHRAGFEIRTYRLCRRILIFHYFEELGNDACLVRSLDLTHKGSGINNSGQHELTYLSSVTQSGYIRQNDTYSKKSFPPLSFNYQELQWNKNIHTVSPESSLHMPTGISNAYQWVDLYNEGIAGILSEQGNGWYYKSNLGDVDELQEVRFSPARPVIPKPSFLGIQAGTLTIQDLDGDGNKQVVVNSDGLQGYFPLSDDQQWTMFRPFEERANIRPKDPNIRLFDVDGDGLPDIVMSEDNVFSWFPSKGTRGYDARRNTSKPFDEEQGAAIVFADPLQSIFLADMTGDGLTDIVRIRNGEVCYWPNTGYGSFGAKVTMSNAPVFDHPDHFNTSFLQLADISGTGVSDIIYLGRNSFCAFLNLSGNGWSNAHEIAPFFRISKPGQLAVIDLLGTGTACIVWSSDLPGDSQAPMRYIDLMNSKKPHLLIQYKNNLGKETSIHYKSATWFYLKDKQEGTPWITRLPFPVHVVHKTQLEDKISNTKFSTEYHYHHGYYDHAEQEFRGFGMVEQIDSDSYANWEKNTAGTQLERTETLFQQPVLTKTWYHTGAFIDRDKILSQYQQEYWYNILIQKGFPVATTEPVLPDALITIANNIAPQVSALSTREYREALRVCKGMMLRQEVFSLDTPLINPTSDEIRRGLTPFYTATHNCHIKLLQPRAGNKNAVFTITESEALTIQYERNTSDPRMSHTLNTVVDDFGLVLEKAAVVYSRQEDDPSLPAAVIAAQNKTFICYNKFSFTNDITTPPIYRLRLPAASSSYELTGIAKTGILYRLADFTDVLGAATTEILYEQTAGIAPARRLIEDQCTTYLDDTLTTELPVGLQGAVGLKYQQYQLAFTPSLLQHIFAPKISPAEANALLTSAHYVQRPGHPGWWIPSGIIHNVLTGETIADAKNRFYAPLLYTDPTGADTSVTYYKDYFLLINGTEDALHNSTRVDAFNFRTLQPAIVRDSNDNITQSVYDELGLLKAVAFLGKDLNNDGIAELDIADDLTGITELTLPAEQTAITTFFNTEDAAALMTAAADLLRHATIRYVYDYDKYRINGAPVAVSTITRSVHHANVSPDNPLQLFMAFEYTSGNGQPVMAKMQATPGIATKVTVNDDNTYTVAQVDTAAQDPQRLRWVGNGRIVLNNKGKPVKQYEPYFSVTPFYETQPELVETGVSPVVYYDPLGRIVRTVMPEETFTRTVFTPWKRTVYDVNDNIALSNWYLKRINNEIDAELIAAGKDPTREKEAAQQTAAHDNTPFTMHLDPLNRDIYSVEHNVVAGTDEFYNTFTQMDIEGNILSVTDARNNVVMRYRYNMLGHAGYQQSMDAGERRALNNVTGKPVKTWDDRNHTFLFTYDILQRPLDSRVTGGDGPVPLDNVFSRTSYGETAPDNKQHNLRGRVHITYDSAGKLESVDYDAKGNLVLYHRRLTSDYKQLVDWATPNPDTRLEADNYTTTASYDAIARIYRHAFPDGSILEPRYNEMSLLKEIRMNGTFYVKNIDYNEKGQRSRIVYGNDVNTRYSYDKFTFRLTRLETKRNNNDPLQDNYYTYDPAGNITHIADKNIPVVFFNNQKIEGVTNYRYDAVYRLTGAAGREHAAAAGAGPSDNFDDLPFLQPYSQGNALGWRNYTQEYDYDTAGNLKQVRHTAAGGDWTRDYSTDAASNRLLSTTTGAGTFVYPHHPTHGYIMGMPHLTVMQWNFKDQLQAVSRQAVNAGTPETTWYVYDGSGQRIRKVTERQAAEGVMPLKKSQRIYLGAVELFEEYDNANNPVLQRNTLHILDDTRRIALIETRVSGNDDGPQQLVRYQFDNHQGSACIETDQDARVISYEEYHPFGTTSYQAIDKDIKAAYKRYRYTGMERDEESGFQYHSARYYLPWIGRWLSADPIGIGDGLNVYRYARNNPLMYADTSGTSCADSVPVATNEKKDKEKKEKKELEETAALTALTGEAPGDGATGGGGFAGPGGGNAPGGGSTDAGGAIGDSILNGLKGLGKWIGEALGKLWDWIKGAASTVWNWIKGALSSAWDWIKGAASTIWEGIKGAASAAWDWIKGAASTAWNWIKETASKVWEWTKQKATEFWNWFAGDDGFLEDFLEVVGHLTWGLPATLAGFLFSLFNFTIGNLIVAIHNDSAAANDQWEYASISIGGPNNENDIIGNYGGILNVGGLSEAVTLGPFVFFQGSGAAATTAGATSIQDYYANHETPQSIYLSNTPLRTADHEEGHEDQNLLYGPFTLLFGLIFSLLPNGLKSPHNSGWYWYDRQANKWSGGNSIAHPNTTVHP</sequence>
<dbReference type="InterPro" id="IPR003284">
    <property type="entry name" value="Sal_SpvB"/>
</dbReference>
<dbReference type="PRINTS" id="PR01341">
    <property type="entry name" value="SALSPVBPROT"/>
</dbReference>
<proteinExistence type="predicted"/>
<feature type="compositionally biased region" description="Basic and acidic residues" evidence="4">
    <location>
        <begin position="2232"/>
        <end position="2244"/>
    </location>
</feature>
<dbReference type="Proteomes" id="UP000476411">
    <property type="component" value="Chromosome"/>
</dbReference>
<evidence type="ECO:0000313" key="8">
    <source>
        <dbReference type="Proteomes" id="UP000476411"/>
    </source>
</evidence>
<dbReference type="EMBL" id="CP048113">
    <property type="protein sequence ID" value="QHS58845.1"/>
    <property type="molecule type" value="Genomic_DNA"/>
</dbReference>
<evidence type="ECO:0000256" key="1">
    <source>
        <dbReference type="ARBA" id="ARBA00004613"/>
    </source>
</evidence>
<dbReference type="InterPro" id="IPR022385">
    <property type="entry name" value="Rhs_assc_core"/>
</dbReference>
<evidence type="ECO:0000259" key="5">
    <source>
        <dbReference type="Pfam" id="PF12255"/>
    </source>
</evidence>
<dbReference type="GO" id="GO:0005576">
    <property type="term" value="C:extracellular region"/>
    <property type="evidence" value="ECO:0007669"/>
    <property type="project" value="UniProtKB-SubCell"/>
</dbReference>
<gene>
    <name evidence="7" type="ORF">GWR21_04275</name>
</gene>
<reference evidence="7 8" key="1">
    <citation type="submission" date="2020-01" db="EMBL/GenBank/DDBJ databases">
        <title>Complete genome sequence of Chitinophaga sp. H33E-04 isolated from quinoa roots.</title>
        <authorList>
            <person name="Weon H.-Y."/>
            <person name="Lee S.A."/>
        </authorList>
    </citation>
    <scope>NUCLEOTIDE SEQUENCE [LARGE SCALE GENOMIC DNA]</scope>
    <source>
        <strain evidence="7 8">H33E-04</strain>
    </source>
</reference>
<feature type="compositionally biased region" description="Polar residues" evidence="4">
    <location>
        <begin position="12"/>
        <end position="24"/>
    </location>
</feature>
<feature type="region of interest" description="Disordered" evidence="4">
    <location>
        <begin position="1"/>
        <end position="37"/>
    </location>
</feature>
<feature type="domain" description="Insecticide toxin TcdB middle/C-terminal" evidence="5">
    <location>
        <begin position="936"/>
        <end position="1048"/>
    </location>
</feature>
<dbReference type="Pfam" id="PF12255">
    <property type="entry name" value="TcdB_toxin_midC"/>
    <property type="match status" value="1"/>
</dbReference>
<dbReference type="NCBIfam" id="TIGR03696">
    <property type="entry name" value="Rhs_assc_core"/>
    <property type="match status" value="1"/>
</dbReference>
<feature type="region of interest" description="Disordered" evidence="4">
    <location>
        <begin position="2224"/>
        <end position="2244"/>
    </location>
</feature>
<dbReference type="InterPro" id="IPR022045">
    <property type="entry name" value="TcdB_toxin_mid/N"/>
</dbReference>
<keyword evidence="8" id="KW-1185">Reference proteome</keyword>
<evidence type="ECO:0000256" key="2">
    <source>
        <dbReference type="ARBA" id="ARBA00022525"/>
    </source>
</evidence>
<evidence type="ECO:0000256" key="3">
    <source>
        <dbReference type="ARBA" id="ARBA00023026"/>
    </source>
</evidence>
<feature type="region of interest" description="Disordered" evidence="4">
    <location>
        <begin position="2256"/>
        <end position="2283"/>
    </location>
</feature>
<accession>A0A6B9ZCJ8</accession>
<name>A0A6B9ZCJ8_9BACT</name>
<keyword evidence="3" id="KW-0843">Virulence</keyword>
<keyword evidence="2" id="KW-0964">Secreted</keyword>
<dbReference type="InterPro" id="IPR028994">
    <property type="entry name" value="Integrin_alpha_N"/>
</dbReference>
<dbReference type="PANTHER" id="PTHR32305">
    <property type="match status" value="1"/>
</dbReference>
<protein>
    <submittedName>
        <fullName evidence="7">Insecticidal toxin complex protein</fullName>
    </submittedName>
</protein>